<dbReference type="PANTHER" id="PTHR43002">
    <property type="entry name" value="GLYCOGEN DEBRANCHING ENZYME"/>
    <property type="match status" value="1"/>
</dbReference>
<dbReference type="CDD" id="cd11234">
    <property type="entry name" value="E_set_GDE_N"/>
    <property type="match status" value="1"/>
</dbReference>
<feature type="region of interest" description="Disordered" evidence="5">
    <location>
        <begin position="1"/>
        <end position="20"/>
    </location>
</feature>
<dbReference type="EMBL" id="QVLV01000001">
    <property type="protein sequence ID" value="RGE64782.1"/>
    <property type="molecule type" value="Genomic_DNA"/>
</dbReference>
<dbReference type="Gene3D" id="3.20.20.80">
    <property type="entry name" value="Glycosidases"/>
    <property type="match status" value="1"/>
</dbReference>
<comment type="similarity">
    <text evidence="1">Belongs to the glycosyl hydrolase 13 family.</text>
</comment>
<dbReference type="SMART" id="SM00642">
    <property type="entry name" value="Aamy"/>
    <property type="match status" value="1"/>
</dbReference>
<gene>
    <name evidence="8" type="primary">glgX</name>
    <name evidence="8" type="ORF">DWY69_22625</name>
    <name evidence="7" type="ORF">DXC51_00090</name>
</gene>
<dbReference type="EMBL" id="QVLU01000025">
    <property type="protein sequence ID" value="RGE67152.1"/>
    <property type="molecule type" value="Genomic_DNA"/>
</dbReference>
<dbReference type="InterPro" id="IPR013780">
    <property type="entry name" value="Glyco_hydro_b"/>
</dbReference>
<feature type="compositionally biased region" description="Polar residues" evidence="5">
    <location>
        <begin position="1"/>
        <end position="10"/>
    </location>
</feature>
<dbReference type="InterPro" id="IPR017853">
    <property type="entry name" value="GH"/>
</dbReference>
<dbReference type="Pfam" id="PF02922">
    <property type="entry name" value="CBM_48"/>
    <property type="match status" value="1"/>
</dbReference>
<dbReference type="Gene3D" id="2.60.40.10">
    <property type="entry name" value="Immunoglobulins"/>
    <property type="match status" value="1"/>
</dbReference>
<dbReference type="FunFam" id="3.20.20.80:FF:000054">
    <property type="entry name" value="Glycogen debranching enzyme"/>
    <property type="match status" value="1"/>
</dbReference>
<evidence type="ECO:0000313" key="10">
    <source>
        <dbReference type="Proteomes" id="UP000261166"/>
    </source>
</evidence>
<evidence type="ECO:0000313" key="9">
    <source>
        <dbReference type="Proteomes" id="UP000260812"/>
    </source>
</evidence>
<sequence length="732" mass="83026">MKNISQSTDPQFPPHENTPLITTAQPGSAYLLESITGEEISSNLKPLDKINGYDVRPGFYEVNGASALPGGVNFTLASHGATSCELLLFHRKSSEPFASIPFPEHYRIGNVFSMIVFGLKIDEFEYAYRLDGPYQPEKGLIYDKTKYILDPYAKAVTGQSEWGIHLPCTQNCQYKSRVVRNNFDWGNSKQPLIPMKDNIIYELHVRGFTRHSSSGVHNPGTFAGLMEKIPYLKELGINAVELMPIFEFDEMNGCREVNGRKLLDYWGYNPVCFFAPNTSYTAQIEYNQEGLELKKLIKALNENGIEVILDVVFNHTAEGNELGPYFSFKGLDNNIYYMLTPDGHYYNFSGCGNTLNCNHPIVRQMILDCLRYWVINYRVDGFRFDLASILGRSEDAAPMSRPPLLESLAYDPILGNVDLIAEAWDAGGLYQVGSFPSWNRWAEWNGKYRDDIRSFLKGDEGYAAAAAQRIMGSPDLYPPDKRGYNASVNFLTCHDGFTLYDLYSYSTKHNEANGWNNTDGADDNRSWNCGYEGPTNNEEIMDLRFRMIKNACAVLMCSRGTPMFLAGDEFGNTQFGNNNSYCQDNEISWLDWSLLEKNKEIFEFFRYMIAFRQQHSVIRGNTAPCSCGFPPMSLHCIKAWDSSYVWDTRFLGVMFSGIDSTGRDDIVYLGINTFWKPLQIELPALPSSKYWIPAVDTGRGDMSVITEEEILDKSVYVMNPRSVLVCVVRDRN</sequence>
<dbReference type="GO" id="GO:0004135">
    <property type="term" value="F:amylo-alpha-1,6-glucosidase activity"/>
    <property type="evidence" value="ECO:0007669"/>
    <property type="project" value="InterPro"/>
</dbReference>
<dbReference type="SUPFAM" id="SSF81296">
    <property type="entry name" value="E set domains"/>
    <property type="match status" value="1"/>
</dbReference>
<dbReference type="Pfam" id="PF00128">
    <property type="entry name" value="Alpha-amylase"/>
    <property type="match status" value="1"/>
</dbReference>
<dbReference type="Proteomes" id="UP000260812">
    <property type="component" value="Unassembled WGS sequence"/>
</dbReference>
<keyword evidence="9" id="KW-1185">Reference proteome</keyword>
<dbReference type="GO" id="GO:0005980">
    <property type="term" value="P:glycogen catabolic process"/>
    <property type="evidence" value="ECO:0007669"/>
    <property type="project" value="InterPro"/>
</dbReference>
<proteinExistence type="inferred from homology"/>
<dbReference type="SUPFAM" id="SSF51011">
    <property type="entry name" value="Glycosyl hydrolase domain"/>
    <property type="match status" value="1"/>
</dbReference>
<dbReference type="InterPro" id="IPR013783">
    <property type="entry name" value="Ig-like_fold"/>
</dbReference>
<dbReference type="InterPro" id="IPR014756">
    <property type="entry name" value="Ig_E-set"/>
</dbReference>
<evidence type="ECO:0000256" key="1">
    <source>
        <dbReference type="ARBA" id="ARBA00008061"/>
    </source>
</evidence>
<dbReference type="OrthoDB" id="9761875at2"/>
<dbReference type="AlphaFoldDB" id="A0A3E3IJH1"/>
<dbReference type="RefSeq" id="WP_081745202.1">
    <property type="nucleotide sequence ID" value="NZ_CALBAU010000379.1"/>
</dbReference>
<evidence type="ECO:0000256" key="5">
    <source>
        <dbReference type="SAM" id="MobiDB-lite"/>
    </source>
</evidence>
<evidence type="ECO:0000256" key="3">
    <source>
        <dbReference type="ARBA" id="ARBA00022946"/>
    </source>
</evidence>
<dbReference type="Gene3D" id="2.60.40.1180">
    <property type="entry name" value="Golgi alpha-mannosidase II"/>
    <property type="match status" value="1"/>
</dbReference>
<keyword evidence="4" id="KW-0326">Glycosidase</keyword>
<dbReference type="InterPro" id="IPR006047">
    <property type="entry name" value="GH13_cat_dom"/>
</dbReference>
<evidence type="ECO:0000313" key="8">
    <source>
        <dbReference type="EMBL" id="RGE67152.1"/>
    </source>
</evidence>
<accession>A0A3E3IJH1</accession>
<dbReference type="GeneID" id="97985320"/>
<dbReference type="SUPFAM" id="SSF51445">
    <property type="entry name" value="(Trans)glycosidases"/>
    <property type="match status" value="1"/>
</dbReference>
<keyword evidence="3" id="KW-0809">Transit peptide</keyword>
<evidence type="ECO:0000256" key="4">
    <source>
        <dbReference type="ARBA" id="ARBA00023295"/>
    </source>
</evidence>
<evidence type="ECO:0000313" key="7">
    <source>
        <dbReference type="EMBL" id="RGE64782.1"/>
    </source>
</evidence>
<dbReference type="InterPro" id="IPR004193">
    <property type="entry name" value="Glyco_hydro_13_N"/>
</dbReference>
<keyword evidence="2" id="KW-0378">Hydrolase</keyword>
<reference evidence="8 10" key="1">
    <citation type="submission" date="2018-08" db="EMBL/GenBank/DDBJ databases">
        <title>A genome reference for cultivated species of the human gut microbiota.</title>
        <authorList>
            <person name="Zou Y."/>
            <person name="Xue W."/>
            <person name="Luo G."/>
        </authorList>
    </citation>
    <scope>NUCLEOTIDE SEQUENCE [LARGE SCALE GENOMIC DNA]</scope>
    <source>
        <strain evidence="8 10">AF26-4BH</strain>
        <strain evidence="7">TF05-5AC</strain>
    </source>
</reference>
<evidence type="ECO:0000259" key="6">
    <source>
        <dbReference type="SMART" id="SM00642"/>
    </source>
</evidence>
<dbReference type="NCBIfam" id="TIGR02100">
    <property type="entry name" value="glgX_debranch"/>
    <property type="match status" value="1"/>
</dbReference>
<name>A0A3E3IJH1_9FIRM</name>
<dbReference type="CDD" id="cd11326">
    <property type="entry name" value="AmyAc_Glg_debranch"/>
    <property type="match status" value="1"/>
</dbReference>
<dbReference type="Proteomes" id="UP000261166">
    <property type="component" value="Unassembled WGS sequence"/>
</dbReference>
<feature type="domain" description="Glycosyl hydrolase family 13 catalytic" evidence="6">
    <location>
        <begin position="202"/>
        <end position="612"/>
    </location>
</feature>
<dbReference type="InterPro" id="IPR011837">
    <property type="entry name" value="Glycogen_debranch_GlgX"/>
</dbReference>
<evidence type="ECO:0000256" key="2">
    <source>
        <dbReference type="ARBA" id="ARBA00022801"/>
    </source>
</evidence>
<protein>
    <submittedName>
        <fullName evidence="8">Glycogen debranching enzyme GlgX</fullName>
    </submittedName>
</protein>
<comment type="caution">
    <text evidence="8">The sequence shown here is derived from an EMBL/GenBank/DDBJ whole genome shotgun (WGS) entry which is preliminary data.</text>
</comment>
<organism evidence="8 10">
    <name type="scientific">Eisenbergiella massiliensis</name>
    <dbReference type="NCBI Taxonomy" id="1720294"/>
    <lineage>
        <taxon>Bacteria</taxon>
        <taxon>Bacillati</taxon>
        <taxon>Bacillota</taxon>
        <taxon>Clostridia</taxon>
        <taxon>Lachnospirales</taxon>
        <taxon>Lachnospiraceae</taxon>
        <taxon>Eisenbergiella</taxon>
    </lineage>
</organism>